<proteinExistence type="predicted"/>
<evidence type="ECO:0000313" key="4">
    <source>
        <dbReference type="Proteomes" id="UP001154078"/>
    </source>
</evidence>
<feature type="transmembrane region" description="Helical" evidence="1">
    <location>
        <begin position="405"/>
        <end position="426"/>
    </location>
</feature>
<feature type="domain" description="Heparan-alpha-glucosaminide N-acetyltransferase catalytic" evidence="2">
    <location>
        <begin position="180"/>
        <end position="300"/>
    </location>
</feature>
<dbReference type="Proteomes" id="UP001154078">
    <property type="component" value="Chromosome 1"/>
</dbReference>
<feature type="transmembrane region" description="Helical" evidence="1">
    <location>
        <begin position="438"/>
        <end position="457"/>
    </location>
</feature>
<feature type="transmembrane region" description="Helical" evidence="1">
    <location>
        <begin position="540"/>
        <end position="557"/>
    </location>
</feature>
<dbReference type="AlphaFoldDB" id="A0A9P0AS83"/>
<dbReference type="EMBL" id="OV121132">
    <property type="protein sequence ID" value="CAH0548126.1"/>
    <property type="molecule type" value="Genomic_DNA"/>
</dbReference>
<feature type="transmembrane region" description="Helical" evidence="1">
    <location>
        <begin position="469"/>
        <end position="491"/>
    </location>
</feature>
<feature type="transmembrane region" description="Helical" evidence="1">
    <location>
        <begin position="112"/>
        <end position="133"/>
    </location>
</feature>
<feature type="transmembrane region" description="Helical" evidence="1">
    <location>
        <begin position="255"/>
        <end position="271"/>
    </location>
</feature>
<evidence type="ECO:0000313" key="3">
    <source>
        <dbReference type="EMBL" id="CAH0548126.1"/>
    </source>
</evidence>
<protein>
    <recommendedName>
        <fullName evidence="2">Heparan-alpha-glucosaminide N-acetyltransferase catalytic domain-containing protein</fullName>
    </recommendedName>
</protein>
<dbReference type="InterPro" id="IPR012429">
    <property type="entry name" value="HGSNAT_cat"/>
</dbReference>
<keyword evidence="1" id="KW-0472">Membrane</keyword>
<feature type="transmembrane region" description="Helical" evidence="1">
    <location>
        <begin position="326"/>
        <end position="345"/>
    </location>
</feature>
<dbReference type="PANTHER" id="PTHR31061">
    <property type="entry name" value="LD22376P"/>
    <property type="match status" value="1"/>
</dbReference>
<feature type="transmembrane region" description="Helical" evidence="1">
    <location>
        <begin position="213"/>
        <end position="234"/>
    </location>
</feature>
<keyword evidence="4" id="KW-1185">Reference proteome</keyword>
<sequence length="565" mass="64127">MLFAEKNICPNVTTLSYDEACLDVFNNLNETVTIFGQYEQCHKCDFMNLTELSPLNSTSIRVSTRSPLQLYYLRGKTPNCSFDNLYYEHYLYGWNITDKCNQPYIKQPADNAYLPILTAFIVLFCFGTAWYMVKCIYKNSHRLRSLLTWHSELEDDLGGSTTGSSIVIERSPSIKKHPNRVKSVDVFRGLCIMLMIFVNYGGGKYWFFGHSLWNGITIADLVFPWFLWLMGLSLSISLQSKLRRAVPRRQLVIQTLRRSLILIFLGIMINSNQNTQTIANLRFPGVLQRIGITYLIVGLLEVAFTKRIEVDNVSPVQDLKSSWPQWLAVACLATIHTCVTFLAPVPGCGRGYLGPGGLDSAGQFRNCTGGVAGYVDRALFGEHMYHRQPRPNTYETRQTFDPEGLLSTLPAVLTVYLGVQAGRILNTYQAIRAKAARWMAWGVLLCLLGGALCEFKRDDGMIPINKRLWSLSYVFVTAGMAFVIQTCLFLLVDITRKWGGRPFFYPGMNALVLYVGHELFRGTFPFAWKPSQTTHGTYLFMNLWGTALWVSLSIFMYKSNLFLSI</sequence>
<dbReference type="Pfam" id="PF07786">
    <property type="entry name" value="HGSNAT_cat"/>
    <property type="match status" value="1"/>
</dbReference>
<name>A0A9P0AS83_BRAAE</name>
<feature type="transmembrane region" description="Helical" evidence="1">
    <location>
        <begin position="286"/>
        <end position="305"/>
    </location>
</feature>
<accession>A0A9P0AS83</accession>
<keyword evidence="1" id="KW-0812">Transmembrane</keyword>
<dbReference type="OrthoDB" id="2149840at2759"/>
<evidence type="ECO:0000259" key="2">
    <source>
        <dbReference type="Pfam" id="PF07786"/>
    </source>
</evidence>
<gene>
    <name evidence="3" type="ORF">MELIAE_LOCUS1953</name>
</gene>
<feature type="transmembrane region" description="Helical" evidence="1">
    <location>
        <begin position="186"/>
        <end position="207"/>
    </location>
</feature>
<organism evidence="3 4">
    <name type="scientific">Brassicogethes aeneus</name>
    <name type="common">Rape pollen beetle</name>
    <name type="synonym">Meligethes aeneus</name>
    <dbReference type="NCBI Taxonomy" id="1431903"/>
    <lineage>
        <taxon>Eukaryota</taxon>
        <taxon>Metazoa</taxon>
        <taxon>Ecdysozoa</taxon>
        <taxon>Arthropoda</taxon>
        <taxon>Hexapoda</taxon>
        <taxon>Insecta</taxon>
        <taxon>Pterygota</taxon>
        <taxon>Neoptera</taxon>
        <taxon>Endopterygota</taxon>
        <taxon>Coleoptera</taxon>
        <taxon>Polyphaga</taxon>
        <taxon>Cucujiformia</taxon>
        <taxon>Nitidulidae</taxon>
        <taxon>Meligethinae</taxon>
        <taxon>Brassicogethes</taxon>
    </lineage>
</organism>
<reference evidence="3" key="1">
    <citation type="submission" date="2021-12" db="EMBL/GenBank/DDBJ databases">
        <authorList>
            <person name="King R."/>
        </authorList>
    </citation>
    <scope>NUCLEOTIDE SEQUENCE</scope>
</reference>
<keyword evidence="1" id="KW-1133">Transmembrane helix</keyword>
<dbReference type="PANTHER" id="PTHR31061:SF24">
    <property type="entry name" value="LD22376P"/>
    <property type="match status" value="1"/>
</dbReference>
<evidence type="ECO:0000256" key="1">
    <source>
        <dbReference type="SAM" id="Phobius"/>
    </source>
</evidence>